<feature type="transmembrane region" description="Helical" evidence="2">
    <location>
        <begin position="229"/>
        <end position="254"/>
    </location>
</feature>
<dbReference type="Gene3D" id="2.30.30.490">
    <property type="match status" value="1"/>
</dbReference>
<feature type="transmembrane region" description="Helical" evidence="2">
    <location>
        <begin position="92"/>
        <end position="114"/>
    </location>
</feature>
<evidence type="ECO:0000256" key="1">
    <source>
        <dbReference type="SAM" id="MobiDB-lite"/>
    </source>
</evidence>
<feature type="transmembrane region" description="Helical" evidence="2">
    <location>
        <begin position="134"/>
        <end position="159"/>
    </location>
</feature>
<evidence type="ECO:0000313" key="4">
    <source>
        <dbReference type="EMBL" id="KAK9097961.1"/>
    </source>
</evidence>
<accession>A0AAP0ERB1</accession>
<dbReference type="GO" id="GO:0003682">
    <property type="term" value="F:chromatin binding"/>
    <property type="evidence" value="ECO:0007669"/>
    <property type="project" value="InterPro"/>
</dbReference>
<dbReference type="PROSITE" id="PS51038">
    <property type="entry name" value="BAH"/>
    <property type="match status" value="1"/>
</dbReference>
<comment type="caution">
    <text evidence="4">The sequence shown here is derived from an EMBL/GenBank/DDBJ whole genome shotgun (WGS) entry which is preliminary data.</text>
</comment>
<dbReference type="PANTHER" id="PTHR46364">
    <property type="entry name" value="OS08G0421900 PROTEIN"/>
    <property type="match status" value="1"/>
</dbReference>
<feature type="region of interest" description="Disordered" evidence="1">
    <location>
        <begin position="598"/>
        <end position="678"/>
    </location>
</feature>
<name>A0AAP0ERB1_9MAGN</name>
<evidence type="ECO:0000259" key="3">
    <source>
        <dbReference type="PROSITE" id="PS51038"/>
    </source>
</evidence>
<gene>
    <name evidence="4" type="ORF">Syun_025006</name>
</gene>
<evidence type="ECO:0000313" key="5">
    <source>
        <dbReference type="Proteomes" id="UP001420932"/>
    </source>
</evidence>
<feature type="transmembrane region" description="Helical" evidence="2">
    <location>
        <begin position="310"/>
        <end position="338"/>
    </location>
</feature>
<evidence type="ECO:0000256" key="2">
    <source>
        <dbReference type="SAM" id="Phobius"/>
    </source>
</evidence>
<feature type="region of interest" description="Disordered" evidence="1">
    <location>
        <begin position="505"/>
        <end position="540"/>
    </location>
</feature>
<dbReference type="AlphaFoldDB" id="A0AAP0ERB1"/>
<keyword evidence="2" id="KW-0812">Transmembrane</keyword>
<reference evidence="4 5" key="1">
    <citation type="submission" date="2024-01" db="EMBL/GenBank/DDBJ databases">
        <title>Genome assemblies of Stephania.</title>
        <authorList>
            <person name="Yang L."/>
        </authorList>
    </citation>
    <scope>NUCLEOTIDE SEQUENCE [LARGE SCALE GENOMIC DNA]</scope>
    <source>
        <strain evidence="4">YNDBR</strain>
        <tissue evidence="4">Leaf</tissue>
    </source>
</reference>
<keyword evidence="2" id="KW-1133">Transmembrane helix</keyword>
<dbReference type="InterPro" id="IPR043151">
    <property type="entry name" value="BAH_sf"/>
</dbReference>
<dbReference type="InterPro" id="IPR001025">
    <property type="entry name" value="BAH_dom"/>
</dbReference>
<proteinExistence type="predicted"/>
<protein>
    <recommendedName>
        <fullName evidence="3">BAH domain-containing protein</fullName>
    </recommendedName>
</protein>
<keyword evidence="5" id="KW-1185">Reference proteome</keyword>
<feature type="compositionally biased region" description="Low complexity" evidence="1">
    <location>
        <begin position="629"/>
        <end position="640"/>
    </location>
</feature>
<feature type="transmembrane region" description="Helical" evidence="2">
    <location>
        <begin position="187"/>
        <end position="209"/>
    </location>
</feature>
<dbReference type="Proteomes" id="UP001420932">
    <property type="component" value="Unassembled WGS sequence"/>
</dbReference>
<feature type="compositionally biased region" description="Pro residues" evidence="1">
    <location>
        <begin position="619"/>
        <end position="628"/>
    </location>
</feature>
<keyword evidence="2" id="KW-0472">Membrane</keyword>
<feature type="transmembrane region" description="Helical" evidence="2">
    <location>
        <begin position="275"/>
        <end position="298"/>
    </location>
</feature>
<sequence>MRNAPRRRIDMILLGLCEIRVGIEKRWVSGAVQLNLSGQLNLLVSIGAMGAAQMMVNDMLTDTAKESSEVFGIRGIVNETSRLAFTSGKHGIVVLFSLFPIAFFSISFHLIVLLLGNKMLSAYYDSSTFAMGMVFFFCSVAILLLIYYALFLFDVIFIVHYTSDVYLRKSTSLTELSLRTAMTWKKIVISELSFEIAFMHMVLITYLVFCFDLFPEFVSKYLAAKLYCLVLFVVGVNFVYQAVCLILGYVIHILEDCDGGKAWEKSRHLIGARKVRGYLAFLVLQLCAPFSILLLLQVQIPNFEALISLRAMACLLVVLLSFSQLCIYVLFTVFYLSFPSKTIFYYVMIMDGSYVQIESSAWIFTIDIATWAEERRQSNSKAVEFYVAAAECRLWFELETMTMKPAESSKLPYVARVEKIEADAIGQVKVRVRWYYRPEESIGGRRQFHGVVPNQTNPVTLTPPGLRLSVLSPPHSASLRLSPSLTASLRLTVVSHRLAFHGHAPRLTTTHGAPPPPLTLSASRVTHSSGVSAQHSRTSASVHLSRLRRLCTAQSHLCLRPPLTLSASRVTHGSGVSSQHSRTSASVRLSLSLPHAQLVPASHTSSSTSPTPRCASRPLPTPSTPSTPPSSSASAAAFSPTTPPGAPTSARNPRSGSADLRRPPPRAPLPLPSLLTVV</sequence>
<feature type="domain" description="BAH" evidence="3">
    <location>
        <begin position="393"/>
        <end position="536"/>
    </location>
</feature>
<feature type="compositionally biased region" description="Low complexity" evidence="1">
    <location>
        <begin position="600"/>
        <end position="618"/>
    </location>
</feature>
<organism evidence="4 5">
    <name type="scientific">Stephania yunnanensis</name>
    <dbReference type="NCBI Taxonomy" id="152371"/>
    <lineage>
        <taxon>Eukaryota</taxon>
        <taxon>Viridiplantae</taxon>
        <taxon>Streptophyta</taxon>
        <taxon>Embryophyta</taxon>
        <taxon>Tracheophyta</taxon>
        <taxon>Spermatophyta</taxon>
        <taxon>Magnoliopsida</taxon>
        <taxon>Ranunculales</taxon>
        <taxon>Menispermaceae</taxon>
        <taxon>Menispermoideae</taxon>
        <taxon>Cissampelideae</taxon>
        <taxon>Stephania</taxon>
    </lineage>
</organism>
<dbReference type="EMBL" id="JBBNAF010000011">
    <property type="protein sequence ID" value="KAK9097961.1"/>
    <property type="molecule type" value="Genomic_DNA"/>
</dbReference>
<feature type="compositionally biased region" description="Polar residues" evidence="1">
    <location>
        <begin position="520"/>
        <end position="540"/>
    </location>
</feature>